<dbReference type="PRINTS" id="PR00078">
    <property type="entry name" value="G3PDHDRGNASE"/>
</dbReference>
<dbReference type="GO" id="GO:0005829">
    <property type="term" value="C:cytosol"/>
    <property type="evidence" value="ECO:0007669"/>
    <property type="project" value="TreeGrafter"/>
</dbReference>
<name>A0A843WN89_COLES</name>
<dbReference type="OrthoDB" id="1706231at2759"/>
<dbReference type="AlphaFoldDB" id="A0A843WN89"/>
<dbReference type="InterPro" id="IPR020828">
    <property type="entry name" value="GlycerAld_3-P_DH_NAD(P)-bd"/>
</dbReference>
<comment type="similarity">
    <text evidence="1">Belongs to the glyceraldehyde-3-phosphate dehydrogenase family.</text>
</comment>
<dbReference type="SMART" id="SM00846">
    <property type="entry name" value="Gp_dh_N"/>
    <property type="match status" value="1"/>
</dbReference>
<protein>
    <recommendedName>
        <fullName evidence="4">Glyceraldehyde 3-phosphate dehydrogenase NAD(P) binding domain-containing protein</fullName>
    </recommendedName>
</protein>
<feature type="domain" description="Glyceraldehyde 3-phosphate dehydrogenase NAD(P) binding" evidence="4">
    <location>
        <begin position="88"/>
        <end position="196"/>
    </location>
</feature>
<dbReference type="PANTHER" id="PTHR10836">
    <property type="entry name" value="GLYCERALDEHYDE 3-PHOSPHATE DEHYDROGENASE"/>
    <property type="match status" value="1"/>
</dbReference>
<dbReference type="InterPro" id="IPR036291">
    <property type="entry name" value="NAD(P)-bd_dom_sf"/>
</dbReference>
<evidence type="ECO:0000256" key="3">
    <source>
        <dbReference type="SAM" id="MobiDB-lite"/>
    </source>
</evidence>
<dbReference type="GO" id="GO:0004365">
    <property type="term" value="F:glyceraldehyde-3-phosphate dehydrogenase (NAD+) (phosphorylating) activity"/>
    <property type="evidence" value="ECO:0007669"/>
    <property type="project" value="TreeGrafter"/>
</dbReference>
<evidence type="ECO:0000256" key="1">
    <source>
        <dbReference type="ARBA" id="ARBA00007406"/>
    </source>
</evidence>
<dbReference type="InterPro" id="IPR020831">
    <property type="entry name" value="GlycerAld/Erythrose_P_DH"/>
</dbReference>
<organism evidence="5 6">
    <name type="scientific">Colocasia esculenta</name>
    <name type="common">Wild taro</name>
    <name type="synonym">Arum esculentum</name>
    <dbReference type="NCBI Taxonomy" id="4460"/>
    <lineage>
        <taxon>Eukaryota</taxon>
        <taxon>Viridiplantae</taxon>
        <taxon>Streptophyta</taxon>
        <taxon>Embryophyta</taxon>
        <taxon>Tracheophyta</taxon>
        <taxon>Spermatophyta</taxon>
        <taxon>Magnoliopsida</taxon>
        <taxon>Liliopsida</taxon>
        <taxon>Araceae</taxon>
        <taxon>Aroideae</taxon>
        <taxon>Colocasieae</taxon>
        <taxon>Colocasia</taxon>
    </lineage>
</organism>
<sequence>MATRNSVPISRQLRERDSSEISEDGVLLLEGASPEGKNARARAAAQARRAKAAPQVKTRSLDYRDDYRAADEKEVEYSSLQPPPLSFLRPCAPWRAPRMYMFKYDTVHSSWKYSELKVRDFETLLFGEKEVVVFGSMNPEEIPWGVRLVLNMLLNQLGGAKKVVISALSKDVSMFVDGINEHEYMAAIDIVSNASCTMNSIDPLAKVLLRV</sequence>
<dbReference type="Gene3D" id="3.40.50.720">
    <property type="entry name" value="NAD(P)-binding Rossmann-like Domain"/>
    <property type="match status" value="1"/>
</dbReference>
<keyword evidence="6" id="KW-1185">Reference proteome</keyword>
<dbReference type="EMBL" id="NMUH01003750">
    <property type="protein sequence ID" value="MQM06951.1"/>
    <property type="molecule type" value="Genomic_DNA"/>
</dbReference>
<dbReference type="PANTHER" id="PTHR10836:SF76">
    <property type="entry name" value="GLYCERALDEHYDE-3-PHOSPHATE DEHYDROGENASE-RELATED"/>
    <property type="match status" value="1"/>
</dbReference>
<dbReference type="GO" id="GO:0051287">
    <property type="term" value="F:NAD binding"/>
    <property type="evidence" value="ECO:0007669"/>
    <property type="project" value="InterPro"/>
</dbReference>
<feature type="region of interest" description="Disordered" evidence="3">
    <location>
        <begin position="1"/>
        <end position="58"/>
    </location>
</feature>
<dbReference type="GO" id="GO:0006096">
    <property type="term" value="P:glycolytic process"/>
    <property type="evidence" value="ECO:0007669"/>
    <property type="project" value="TreeGrafter"/>
</dbReference>
<keyword evidence="2" id="KW-0560">Oxidoreductase</keyword>
<proteinExistence type="inferred from homology"/>
<comment type="caution">
    <text evidence="5">The sequence shown here is derived from an EMBL/GenBank/DDBJ whole genome shotgun (WGS) entry which is preliminary data.</text>
</comment>
<evidence type="ECO:0000256" key="2">
    <source>
        <dbReference type="ARBA" id="ARBA00023002"/>
    </source>
</evidence>
<reference evidence="5" key="1">
    <citation type="submission" date="2017-07" db="EMBL/GenBank/DDBJ databases">
        <title>Taro Niue Genome Assembly and Annotation.</title>
        <authorList>
            <person name="Atibalentja N."/>
            <person name="Keating K."/>
            <person name="Fields C.J."/>
        </authorList>
    </citation>
    <scope>NUCLEOTIDE SEQUENCE</scope>
    <source>
        <strain evidence="5">Niue_2</strain>
        <tissue evidence="5">Leaf</tissue>
    </source>
</reference>
<accession>A0A843WN89</accession>
<evidence type="ECO:0000259" key="4">
    <source>
        <dbReference type="SMART" id="SM00846"/>
    </source>
</evidence>
<gene>
    <name evidence="5" type="ORF">Taro_039783</name>
</gene>
<dbReference type="Proteomes" id="UP000652761">
    <property type="component" value="Unassembled WGS sequence"/>
</dbReference>
<dbReference type="SUPFAM" id="SSF51735">
    <property type="entry name" value="NAD(P)-binding Rossmann-fold domains"/>
    <property type="match status" value="1"/>
</dbReference>
<evidence type="ECO:0000313" key="6">
    <source>
        <dbReference type="Proteomes" id="UP000652761"/>
    </source>
</evidence>
<evidence type="ECO:0000313" key="5">
    <source>
        <dbReference type="EMBL" id="MQM06951.1"/>
    </source>
</evidence>